<dbReference type="RefSeq" id="WP_230038742.1">
    <property type="nucleotide sequence ID" value="NZ_JAJJMM010000001.1"/>
</dbReference>
<evidence type="ECO:0000313" key="2">
    <source>
        <dbReference type="Proteomes" id="UP001430679"/>
    </source>
</evidence>
<name>A0ABS8MKI4_9FLAO</name>
<proteinExistence type="predicted"/>
<dbReference type="Proteomes" id="UP001430679">
    <property type="component" value="Unassembled WGS sequence"/>
</dbReference>
<sequence length="166" mass="19770">MKFKWTLFLLINCFLSSGQTQNVQKINSNVKIYGYKSKAVLINDKDESKIWWLFYKIDWDKKTIQYAQFEFKERDKEPDLSNVTKLFKNSTIDEFVVLNPNKIKVKRERAYRKRAWFDFATPGVKTPSSPARKYCINSDTLVGKNKDLKFVLDKDLTMRYNELKKN</sequence>
<comment type="caution">
    <text evidence="1">The sequence shown here is derived from an EMBL/GenBank/DDBJ whole genome shotgun (WGS) entry which is preliminary data.</text>
</comment>
<evidence type="ECO:0008006" key="3">
    <source>
        <dbReference type="Google" id="ProtNLM"/>
    </source>
</evidence>
<gene>
    <name evidence="1" type="ORF">LNP81_19495</name>
</gene>
<reference evidence="1" key="1">
    <citation type="submission" date="2021-11" db="EMBL/GenBank/DDBJ databases">
        <title>Description of novel Flavobacterium species.</title>
        <authorList>
            <person name="Saticioglu I.B."/>
            <person name="Ay H."/>
            <person name="Altun S."/>
            <person name="Duman M."/>
        </authorList>
    </citation>
    <scope>NUCLEOTIDE SEQUENCE</scope>
    <source>
        <strain evidence="1">F-30</strain>
    </source>
</reference>
<dbReference type="EMBL" id="JAJJMM010000001">
    <property type="protein sequence ID" value="MCC9065195.1"/>
    <property type="molecule type" value="Genomic_DNA"/>
</dbReference>
<protein>
    <recommendedName>
        <fullName evidence="3">GLPGLI family protein</fullName>
    </recommendedName>
</protein>
<evidence type="ECO:0000313" key="1">
    <source>
        <dbReference type="EMBL" id="MCC9065195.1"/>
    </source>
</evidence>
<keyword evidence="2" id="KW-1185">Reference proteome</keyword>
<accession>A0ABS8MKI4</accession>
<organism evidence="1 2">
    <name type="scientific">Flavobacterium piscisymbiosum</name>
    <dbReference type="NCBI Taxonomy" id="2893753"/>
    <lineage>
        <taxon>Bacteria</taxon>
        <taxon>Pseudomonadati</taxon>
        <taxon>Bacteroidota</taxon>
        <taxon>Flavobacteriia</taxon>
        <taxon>Flavobacteriales</taxon>
        <taxon>Flavobacteriaceae</taxon>
        <taxon>Flavobacterium</taxon>
    </lineage>
</organism>